<sequence>MAPGSSDHQSYYRSSGHTAAATRPFGADPDTWIQVTEIDDDDLQFGGKSLSEWYEEERRRQSHGCSSDEEERGRQRVSCQSRSMRLDV</sequence>
<evidence type="ECO:0000313" key="3">
    <source>
        <dbReference type="Proteomes" id="UP000001611"/>
    </source>
</evidence>
<name>G2XJ66_VERDV</name>
<evidence type="ECO:0000313" key="2">
    <source>
        <dbReference type="EMBL" id="EGY20569.1"/>
    </source>
</evidence>
<accession>G2XJ66</accession>
<dbReference type="AlphaFoldDB" id="G2XJ66"/>
<protein>
    <submittedName>
        <fullName evidence="2">Uncharacterized protein</fullName>
    </submittedName>
</protein>
<dbReference type="OrthoDB" id="3519400at2759"/>
<feature type="region of interest" description="Disordered" evidence="1">
    <location>
        <begin position="1"/>
        <end position="27"/>
    </location>
</feature>
<dbReference type="KEGG" id="vda:VDAG_10198"/>
<dbReference type="OMA" id="WIEPISI"/>
<keyword evidence="3" id="KW-1185">Reference proteome</keyword>
<evidence type="ECO:0000256" key="1">
    <source>
        <dbReference type="SAM" id="MobiDB-lite"/>
    </source>
</evidence>
<feature type="compositionally biased region" description="Polar residues" evidence="1">
    <location>
        <begin position="77"/>
        <end position="88"/>
    </location>
</feature>
<dbReference type="Proteomes" id="UP000001611">
    <property type="component" value="Unassembled WGS sequence"/>
</dbReference>
<dbReference type="RefSeq" id="XP_009658196.1">
    <property type="nucleotide sequence ID" value="XM_009659901.1"/>
</dbReference>
<dbReference type="InParanoid" id="G2XJ66"/>
<reference evidence="2 3" key="1">
    <citation type="submission" date="2008-03" db="EMBL/GenBank/DDBJ databases">
        <title>The Genome Sequence of Verticillium dahliae VdLs.17.</title>
        <authorList>
            <consortium name="The Broad Institute Genome Sequencing Platform"/>
            <person name="Ma L.-J.J."/>
            <person name="Klosterman S.J."/>
            <person name="Subbarao K."/>
            <person name="Dobinson K."/>
            <person name="Veronese P."/>
            <person name="Kang S."/>
            <person name="Gold S.E."/>
            <person name="Young S."/>
            <person name="Jaffe D."/>
            <person name="Gnerre S."/>
            <person name="Berlin A."/>
            <person name="Heiman D."/>
            <person name="Hepburn T."/>
            <person name="Sykes S."/>
            <person name="Alvarado L."/>
            <person name="Kodira C.D."/>
            <person name="Lander E."/>
            <person name="Galagan J."/>
            <person name="Nusbaum C."/>
            <person name="Birren B."/>
        </authorList>
    </citation>
    <scope>NUCLEOTIDE SEQUENCE [LARGE SCALE GENOMIC DNA]</scope>
    <source>
        <strain evidence="3">VdLs.17 / ATCC MYA-4575 / FGSC 10137</strain>
    </source>
</reference>
<reference evidence="3" key="2">
    <citation type="journal article" date="2011" name="PLoS Pathog.">
        <title>Comparative genomics yields insights into niche adaptation of plant vascular wilt pathogens.</title>
        <authorList>
            <person name="Klosterman S.J."/>
            <person name="Subbarao K.V."/>
            <person name="Kang S."/>
            <person name="Veronese P."/>
            <person name="Gold S.E."/>
            <person name="Thomma B.P.H.J."/>
            <person name="Chen Z."/>
            <person name="Henrissat B."/>
            <person name="Lee Y.-H."/>
            <person name="Park J."/>
            <person name="Garcia-Pedrajas M.D."/>
            <person name="Barbara D.J."/>
            <person name="Anchieta A."/>
            <person name="de Jonge R."/>
            <person name="Santhanam P."/>
            <person name="Maruthachalam K."/>
            <person name="Atallah Z."/>
            <person name="Amyotte S.G."/>
            <person name="Paz Z."/>
            <person name="Inderbitzin P."/>
            <person name="Hayes R.J."/>
            <person name="Heiman D.I."/>
            <person name="Young S."/>
            <person name="Zeng Q."/>
            <person name="Engels R."/>
            <person name="Galagan J."/>
            <person name="Cuomo C.A."/>
            <person name="Dobinson K.F."/>
            <person name="Ma L.-J."/>
        </authorList>
    </citation>
    <scope>NUCLEOTIDE SEQUENCE [LARGE SCALE GENOMIC DNA]</scope>
    <source>
        <strain evidence="3">VdLs.17 / ATCC MYA-4575 / FGSC 10137</strain>
    </source>
</reference>
<feature type="region of interest" description="Disordered" evidence="1">
    <location>
        <begin position="57"/>
        <end position="88"/>
    </location>
</feature>
<dbReference type="GeneID" id="20711661"/>
<dbReference type="EMBL" id="DS572727">
    <property type="protein sequence ID" value="EGY20569.1"/>
    <property type="molecule type" value="Genomic_DNA"/>
</dbReference>
<organism evidence="2 3">
    <name type="scientific">Verticillium dahliae (strain VdLs.17 / ATCC MYA-4575 / FGSC 10137)</name>
    <name type="common">Verticillium wilt</name>
    <dbReference type="NCBI Taxonomy" id="498257"/>
    <lineage>
        <taxon>Eukaryota</taxon>
        <taxon>Fungi</taxon>
        <taxon>Dikarya</taxon>
        <taxon>Ascomycota</taxon>
        <taxon>Pezizomycotina</taxon>
        <taxon>Sordariomycetes</taxon>
        <taxon>Hypocreomycetidae</taxon>
        <taxon>Glomerellales</taxon>
        <taxon>Plectosphaerellaceae</taxon>
        <taxon>Verticillium</taxon>
    </lineage>
</organism>
<dbReference type="STRING" id="498257.G2XJ66"/>
<proteinExistence type="predicted"/>
<gene>
    <name evidence="2" type="ORF">VDAG_10198</name>
</gene>
<dbReference type="HOGENOM" id="CLU_2470781_0_0_1"/>
<dbReference type="eggNOG" id="ENOG502T47R">
    <property type="taxonomic scope" value="Eukaryota"/>
</dbReference>
<feature type="compositionally biased region" description="Polar residues" evidence="1">
    <location>
        <begin position="1"/>
        <end position="17"/>
    </location>
</feature>